<keyword evidence="4" id="KW-0472">Membrane</keyword>
<proteinExistence type="inferred from homology"/>
<dbReference type="PRINTS" id="PR00314">
    <property type="entry name" value="CLATHRINADPT"/>
</dbReference>
<dbReference type="InterPro" id="IPR001392">
    <property type="entry name" value="Clathrin_mu"/>
</dbReference>
<sequence length="474" mass="49778">MVSANARGTAIANLTIGQVTYLAPIPLGTDPLLPLSFLYHLHSVLLMYFPATSSSSTLAASPNAPTPIPASVLSSNFDLVYQLLQEMLDDGRPLTVEYNSLKGIVRGRAWWEDIMARMGSLSSSNPAPLPEISPLAWRPAQVRYSRNEVYVDIVESLNGVMDRKGEPLGDLGLNVSITCRTKLSGTPDMALSLHPSPTAHPTAIVGPSLHPCVRTRRWTREGILSFVPPDGAFELAQFSVPYSSSARSGKLGASASSSSNATGWSKDVPFTVKTKRSVVKESKGREWTFEITLSAKSGRSGPTCSEGVEVSFHVTPRAGGELDASLGSPNVDARASVSNRAALSGGPGGASSYTGLGADDPGVWRFDAREGLVRWSIPRLGSSPSSSSAASSSTAAPSAGAGPTEVTLKGTITASSSTSSALSKPSALLVAFSLPLGQPSLSGVRVASLHITGVDYKPFKGVRGATRGRIEWRW</sequence>
<evidence type="ECO:0000256" key="6">
    <source>
        <dbReference type="SAM" id="MobiDB-lite"/>
    </source>
</evidence>
<evidence type="ECO:0000259" key="7">
    <source>
        <dbReference type="PROSITE" id="PS51072"/>
    </source>
</evidence>
<dbReference type="InterPro" id="IPR011012">
    <property type="entry name" value="Longin-like_dom_sf"/>
</dbReference>
<dbReference type="InterPro" id="IPR036168">
    <property type="entry name" value="AP2_Mu_C_sf"/>
</dbReference>
<dbReference type="GO" id="GO:0030131">
    <property type="term" value="C:clathrin adaptor complex"/>
    <property type="evidence" value="ECO:0007669"/>
    <property type="project" value="UniProtKB-UniRule"/>
</dbReference>
<evidence type="ECO:0000256" key="1">
    <source>
        <dbReference type="ARBA" id="ARBA00004308"/>
    </source>
</evidence>
<keyword evidence="2 5" id="KW-0813">Transport</keyword>
<evidence type="ECO:0000256" key="3">
    <source>
        <dbReference type="ARBA" id="ARBA00022927"/>
    </source>
</evidence>
<dbReference type="SUPFAM" id="SSF64356">
    <property type="entry name" value="SNARE-like"/>
    <property type="match status" value="1"/>
</dbReference>
<dbReference type="STRING" id="1684307.A0A316UGC5"/>
<dbReference type="Gene3D" id="2.60.40.1170">
    <property type="entry name" value="Mu homology domain, subdomain B"/>
    <property type="match status" value="2"/>
</dbReference>
<dbReference type="Gene3D" id="3.30.450.60">
    <property type="match status" value="1"/>
</dbReference>
<dbReference type="GO" id="GO:0006886">
    <property type="term" value="P:intracellular protein transport"/>
    <property type="evidence" value="ECO:0007669"/>
    <property type="project" value="UniProtKB-UniRule"/>
</dbReference>
<evidence type="ECO:0000313" key="9">
    <source>
        <dbReference type="Proteomes" id="UP000245942"/>
    </source>
</evidence>
<dbReference type="PROSITE" id="PS51072">
    <property type="entry name" value="MHD"/>
    <property type="match status" value="1"/>
</dbReference>
<protein>
    <submittedName>
        <fullName evidence="8">Clathrin adaptor, mu subunit</fullName>
    </submittedName>
</protein>
<comment type="similarity">
    <text evidence="5">Belongs to the adaptor complexes medium subunit family.</text>
</comment>
<feature type="region of interest" description="Disordered" evidence="6">
    <location>
        <begin position="380"/>
        <end position="404"/>
    </location>
</feature>
<evidence type="ECO:0000256" key="4">
    <source>
        <dbReference type="ARBA" id="ARBA00023136"/>
    </source>
</evidence>
<dbReference type="GO" id="GO:0012505">
    <property type="term" value="C:endomembrane system"/>
    <property type="evidence" value="ECO:0007669"/>
    <property type="project" value="UniProtKB-SubCell"/>
</dbReference>
<organism evidence="8 9">
    <name type="scientific">Pseudomicrostroma glucosiphilum</name>
    <dbReference type="NCBI Taxonomy" id="1684307"/>
    <lineage>
        <taxon>Eukaryota</taxon>
        <taxon>Fungi</taxon>
        <taxon>Dikarya</taxon>
        <taxon>Basidiomycota</taxon>
        <taxon>Ustilaginomycotina</taxon>
        <taxon>Exobasidiomycetes</taxon>
        <taxon>Microstromatales</taxon>
        <taxon>Microstromatales incertae sedis</taxon>
        <taxon>Pseudomicrostroma</taxon>
    </lineage>
</organism>
<keyword evidence="3 5" id="KW-0653">Protein transport</keyword>
<name>A0A316UGC5_9BASI</name>
<comment type="subcellular location">
    <subcellularLocation>
        <location evidence="1">Endomembrane system</location>
    </subcellularLocation>
</comment>
<keyword evidence="9" id="KW-1185">Reference proteome</keyword>
<dbReference type="InterPro" id="IPR050431">
    <property type="entry name" value="Adaptor_comp_med_subunit"/>
</dbReference>
<dbReference type="SUPFAM" id="SSF49447">
    <property type="entry name" value="Second domain of Mu2 adaptin subunit (ap50) of ap2 adaptor"/>
    <property type="match status" value="1"/>
</dbReference>
<gene>
    <name evidence="8" type="ORF">BCV69DRAFT_15117</name>
</gene>
<dbReference type="OrthoDB" id="870at2759"/>
<accession>A0A316UGC5</accession>
<reference evidence="8 9" key="1">
    <citation type="journal article" date="2018" name="Mol. Biol. Evol.">
        <title>Broad Genomic Sampling Reveals a Smut Pathogenic Ancestry of the Fungal Clade Ustilaginomycotina.</title>
        <authorList>
            <person name="Kijpornyongpan T."/>
            <person name="Mondo S.J."/>
            <person name="Barry K."/>
            <person name="Sandor L."/>
            <person name="Lee J."/>
            <person name="Lipzen A."/>
            <person name="Pangilinan J."/>
            <person name="LaButti K."/>
            <person name="Hainaut M."/>
            <person name="Henrissat B."/>
            <person name="Grigoriev I.V."/>
            <person name="Spatafora J.W."/>
            <person name="Aime M.C."/>
        </authorList>
    </citation>
    <scope>NUCLEOTIDE SEQUENCE [LARGE SCALE GENOMIC DNA]</scope>
    <source>
        <strain evidence="8 9">MCA 4718</strain>
    </source>
</reference>
<evidence type="ECO:0000256" key="5">
    <source>
        <dbReference type="PIRNR" id="PIRNR005992"/>
    </source>
</evidence>
<evidence type="ECO:0000256" key="2">
    <source>
        <dbReference type="ARBA" id="ARBA00022448"/>
    </source>
</evidence>
<dbReference type="Pfam" id="PF00928">
    <property type="entry name" value="Adap_comp_sub"/>
    <property type="match status" value="1"/>
</dbReference>
<feature type="compositionally biased region" description="Low complexity" evidence="6">
    <location>
        <begin position="381"/>
        <end position="404"/>
    </location>
</feature>
<dbReference type="PIRSF" id="PIRSF005992">
    <property type="entry name" value="Clathrin_mu"/>
    <property type="match status" value="1"/>
</dbReference>
<feature type="domain" description="MHD" evidence="7">
    <location>
        <begin position="146"/>
        <end position="474"/>
    </location>
</feature>
<dbReference type="InterPro" id="IPR028565">
    <property type="entry name" value="MHD"/>
</dbReference>
<dbReference type="PANTHER" id="PTHR10529">
    <property type="entry name" value="AP COMPLEX SUBUNIT MU"/>
    <property type="match status" value="1"/>
</dbReference>
<dbReference type="GO" id="GO:0016192">
    <property type="term" value="P:vesicle-mediated transport"/>
    <property type="evidence" value="ECO:0007669"/>
    <property type="project" value="InterPro"/>
</dbReference>
<dbReference type="Proteomes" id="UP000245942">
    <property type="component" value="Unassembled WGS sequence"/>
</dbReference>
<dbReference type="RefSeq" id="XP_025351114.1">
    <property type="nucleotide sequence ID" value="XM_025489345.1"/>
</dbReference>
<dbReference type="AlphaFoldDB" id="A0A316UGC5"/>
<evidence type="ECO:0000313" key="8">
    <source>
        <dbReference type="EMBL" id="PWN23954.1"/>
    </source>
</evidence>
<dbReference type="GeneID" id="37011079"/>
<dbReference type="EMBL" id="KZ819321">
    <property type="protein sequence ID" value="PWN23954.1"/>
    <property type="molecule type" value="Genomic_DNA"/>
</dbReference>